<dbReference type="EMBL" id="CP004393">
    <property type="protein sequence ID" value="AJE46245.1"/>
    <property type="molecule type" value="Genomic_DNA"/>
</dbReference>
<evidence type="ECO:0000313" key="7">
    <source>
        <dbReference type="EMBL" id="AJE46245.1"/>
    </source>
</evidence>
<feature type="binding site" evidence="4">
    <location>
        <position position="55"/>
    </location>
    <ligand>
        <name>substrate</name>
    </ligand>
</feature>
<protein>
    <recommendedName>
        <fullName evidence="5">5-formyltetrahydrofolate cyclo-ligase</fullName>
        <ecNumber evidence="5">6.3.3.2</ecNumber>
    </recommendedName>
</protein>
<feature type="binding site" evidence="4">
    <location>
        <position position="60"/>
    </location>
    <ligand>
        <name>substrate</name>
    </ligand>
</feature>
<evidence type="ECO:0000256" key="6">
    <source>
        <dbReference type="SAM" id="Coils"/>
    </source>
</evidence>
<feature type="binding site" evidence="4">
    <location>
        <begin position="8"/>
        <end position="12"/>
    </location>
    <ligand>
        <name>ATP</name>
        <dbReference type="ChEBI" id="CHEBI:30616"/>
    </ligand>
</feature>
<dbReference type="InterPro" id="IPR037171">
    <property type="entry name" value="NagB/RpiA_transferase-like"/>
</dbReference>
<dbReference type="InterPro" id="IPR024185">
    <property type="entry name" value="FTHF_cligase-like_sf"/>
</dbReference>
<evidence type="ECO:0000313" key="8">
    <source>
        <dbReference type="Proteomes" id="UP000031521"/>
    </source>
</evidence>
<dbReference type="GO" id="GO:0046872">
    <property type="term" value="F:metal ion binding"/>
    <property type="evidence" value="ECO:0007669"/>
    <property type="project" value="UniProtKB-KW"/>
</dbReference>
<feature type="binding site" evidence="4">
    <location>
        <begin position="133"/>
        <end position="141"/>
    </location>
    <ligand>
        <name>ATP</name>
        <dbReference type="ChEBI" id="CHEBI:30616"/>
    </ligand>
</feature>
<proteinExistence type="inferred from homology"/>
<dbReference type="GO" id="GO:0035999">
    <property type="term" value="P:tetrahydrofolate interconversion"/>
    <property type="evidence" value="ECO:0007669"/>
    <property type="project" value="TreeGrafter"/>
</dbReference>
<comment type="similarity">
    <text evidence="1 5">Belongs to the 5-formyltetrahydrofolate cyclo-ligase family.</text>
</comment>
<keyword evidence="5" id="KW-0460">Magnesium</keyword>
<keyword evidence="6" id="KW-0175">Coiled coil</keyword>
<keyword evidence="7" id="KW-0436">Ligase</keyword>
<evidence type="ECO:0000256" key="3">
    <source>
        <dbReference type="ARBA" id="ARBA00022840"/>
    </source>
</evidence>
<dbReference type="GO" id="GO:0030272">
    <property type="term" value="F:5-formyltetrahydrofolate cyclo-ligase activity"/>
    <property type="evidence" value="ECO:0007669"/>
    <property type="project" value="UniProtKB-EC"/>
</dbReference>
<dbReference type="STRING" id="1208324.P73_1530"/>
<organism evidence="7 8">
    <name type="scientific">Celeribacter indicus</name>
    <dbReference type="NCBI Taxonomy" id="1208324"/>
    <lineage>
        <taxon>Bacteria</taxon>
        <taxon>Pseudomonadati</taxon>
        <taxon>Pseudomonadota</taxon>
        <taxon>Alphaproteobacteria</taxon>
        <taxon>Rhodobacterales</taxon>
        <taxon>Roseobacteraceae</taxon>
        <taxon>Celeribacter</taxon>
    </lineage>
</organism>
<dbReference type="PANTHER" id="PTHR23407">
    <property type="entry name" value="ATPASE INHIBITOR/5-FORMYLTETRAHYDROFOLATE CYCLO-LIGASE"/>
    <property type="match status" value="1"/>
</dbReference>
<comment type="cofactor">
    <cofactor evidence="5">
        <name>Mg(2+)</name>
        <dbReference type="ChEBI" id="CHEBI:18420"/>
    </cofactor>
</comment>
<accession>A0A0B5DYK1</accession>
<dbReference type="RefSeq" id="WP_043869160.1">
    <property type="nucleotide sequence ID" value="NZ_CP004393.1"/>
</dbReference>
<evidence type="ECO:0000256" key="2">
    <source>
        <dbReference type="ARBA" id="ARBA00022741"/>
    </source>
</evidence>
<feature type="coiled-coil region" evidence="6">
    <location>
        <begin position="1"/>
        <end position="28"/>
    </location>
</feature>
<dbReference type="PIRSF" id="PIRSF006806">
    <property type="entry name" value="FTHF_cligase"/>
    <property type="match status" value="1"/>
</dbReference>
<keyword evidence="3 4" id="KW-0067">ATP-binding</keyword>
<dbReference type="EC" id="6.3.3.2" evidence="5"/>
<dbReference type="Proteomes" id="UP000031521">
    <property type="component" value="Chromosome"/>
</dbReference>
<comment type="catalytic activity">
    <reaction evidence="5">
        <text>(6S)-5-formyl-5,6,7,8-tetrahydrofolate + ATP = (6R)-5,10-methenyltetrahydrofolate + ADP + phosphate</text>
        <dbReference type="Rhea" id="RHEA:10488"/>
        <dbReference type="ChEBI" id="CHEBI:30616"/>
        <dbReference type="ChEBI" id="CHEBI:43474"/>
        <dbReference type="ChEBI" id="CHEBI:57455"/>
        <dbReference type="ChEBI" id="CHEBI:57457"/>
        <dbReference type="ChEBI" id="CHEBI:456216"/>
        <dbReference type="EC" id="6.3.3.2"/>
    </reaction>
</comment>
<sequence>MSDLTARKAALRAEARQLRQAAHDAARESDAAGQACRLLTGFLSGRAGQAIAGYMPIGTELDPRPAMAELARLGPVAVPVVEAPAAPLRFDLWTPETEMVAGAFGAAVPARSEPVEPDVLIVPLLAFDRAGHRLGYGGGFYDRTLARLREGRDVFAVGLAFAGQELSGLGLEPTDAPLDAVVTEREVLTF</sequence>
<dbReference type="SUPFAM" id="SSF100950">
    <property type="entry name" value="NagB/RpiA/CoA transferase-like"/>
    <property type="match status" value="1"/>
</dbReference>
<keyword evidence="5" id="KW-0479">Metal-binding</keyword>
<dbReference type="HOGENOM" id="CLU_066245_0_1_5"/>
<reference evidence="7 8" key="1">
    <citation type="journal article" date="2014" name="Int. J. Syst. Evol. Microbiol.">
        <title>Celeribacter indicus sp. nov., a polycyclic aromatic hydrocarbon-degrading bacterium from deep-sea sediment and reclassification of Huaishuia halophila as Celeribacter halophilus comb. nov.</title>
        <authorList>
            <person name="Lai Q."/>
            <person name="Cao J."/>
            <person name="Yuan J."/>
            <person name="Li F."/>
            <person name="Shao Z."/>
        </authorList>
    </citation>
    <scope>NUCLEOTIDE SEQUENCE [LARGE SCALE GENOMIC DNA]</scope>
    <source>
        <strain evidence="7">P73</strain>
    </source>
</reference>
<dbReference type="GO" id="GO:0005524">
    <property type="term" value="F:ATP binding"/>
    <property type="evidence" value="ECO:0007669"/>
    <property type="project" value="UniProtKB-KW"/>
</dbReference>
<name>A0A0B5DYK1_9RHOB</name>
<dbReference type="KEGG" id="cid:P73_1530"/>
<dbReference type="PANTHER" id="PTHR23407:SF1">
    <property type="entry name" value="5-FORMYLTETRAHYDROFOLATE CYCLO-LIGASE"/>
    <property type="match status" value="1"/>
</dbReference>
<dbReference type="OrthoDB" id="9801938at2"/>
<evidence type="ECO:0000256" key="5">
    <source>
        <dbReference type="RuleBase" id="RU361279"/>
    </source>
</evidence>
<dbReference type="NCBIfam" id="TIGR02727">
    <property type="entry name" value="MTHFS_bact"/>
    <property type="match status" value="1"/>
</dbReference>
<dbReference type="AlphaFoldDB" id="A0A0B5DYK1"/>
<dbReference type="GO" id="GO:0009396">
    <property type="term" value="P:folic acid-containing compound biosynthetic process"/>
    <property type="evidence" value="ECO:0007669"/>
    <property type="project" value="TreeGrafter"/>
</dbReference>
<dbReference type="Gene3D" id="3.40.50.10420">
    <property type="entry name" value="NagB/RpiA/CoA transferase-like"/>
    <property type="match status" value="1"/>
</dbReference>
<keyword evidence="8" id="KW-1185">Reference proteome</keyword>
<evidence type="ECO:0000256" key="1">
    <source>
        <dbReference type="ARBA" id="ARBA00010638"/>
    </source>
</evidence>
<gene>
    <name evidence="7" type="ORF">P73_1530</name>
</gene>
<dbReference type="InterPro" id="IPR002698">
    <property type="entry name" value="FTHF_cligase"/>
</dbReference>
<keyword evidence="2 4" id="KW-0547">Nucleotide-binding</keyword>
<evidence type="ECO:0000256" key="4">
    <source>
        <dbReference type="PIRSR" id="PIRSR006806-1"/>
    </source>
</evidence>
<dbReference type="Pfam" id="PF01812">
    <property type="entry name" value="5-FTHF_cyc-lig"/>
    <property type="match status" value="1"/>
</dbReference>